<feature type="transmembrane region" description="Helical" evidence="1">
    <location>
        <begin position="188"/>
        <end position="210"/>
    </location>
</feature>
<feature type="transmembrane region" description="Helical" evidence="1">
    <location>
        <begin position="157"/>
        <end position="176"/>
    </location>
</feature>
<accession>A0A1T4KJI6</accession>
<feature type="transmembrane region" description="Helical" evidence="1">
    <location>
        <begin position="7"/>
        <end position="35"/>
    </location>
</feature>
<name>A0A1T4KJI6_9FUSO</name>
<protein>
    <submittedName>
        <fullName evidence="2">Uncharacterized membrane protein</fullName>
    </submittedName>
</protein>
<dbReference type="Pfam" id="PF06149">
    <property type="entry name" value="DUF969"/>
    <property type="match status" value="1"/>
</dbReference>
<keyword evidence="3" id="KW-1185">Reference proteome</keyword>
<dbReference type="Proteomes" id="UP000191153">
    <property type="component" value="Unassembled WGS sequence"/>
</dbReference>
<feature type="transmembrane region" description="Helical" evidence="1">
    <location>
        <begin position="55"/>
        <end position="74"/>
    </location>
</feature>
<dbReference type="RefSeq" id="WP_078692991.1">
    <property type="nucleotide sequence ID" value="NZ_FUWX01000005.1"/>
</dbReference>
<dbReference type="InterPro" id="IPR010374">
    <property type="entry name" value="DUF969"/>
</dbReference>
<dbReference type="EMBL" id="FUWX01000005">
    <property type="protein sequence ID" value="SJZ42602.1"/>
    <property type="molecule type" value="Genomic_DNA"/>
</dbReference>
<sequence>MIKLIGIVIIVLGFTLKLDTIAIVLVAGFITGIVSGMDVMQILSTLGNAFVQSRYMSMFLLTLAVVGILERNGLRESATKAISKLDGATGGKVLSAYVIIRTIASAFSIRIQGHVQFIRPLIYPMVKGAAEKKHELNEMSDEKIKGISNAVENYGNFFGQNIFIASPGVLLIMGTLKEAGINVDAYSISKVAIPVGILAVIYSIIQNYLLDKKLEKINGKK</sequence>
<keyword evidence="1" id="KW-0812">Transmembrane</keyword>
<evidence type="ECO:0000313" key="2">
    <source>
        <dbReference type="EMBL" id="SJZ42602.1"/>
    </source>
</evidence>
<dbReference type="OrthoDB" id="80065at2"/>
<dbReference type="AlphaFoldDB" id="A0A1T4KJI6"/>
<keyword evidence="1" id="KW-0472">Membrane</keyword>
<reference evidence="2 3" key="1">
    <citation type="submission" date="2017-02" db="EMBL/GenBank/DDBJ databases">
        <authorList>
            <person name="Peterson S.W."/>
        </authorList>
    </citation>
    <scope>NUCLEOTIDE SEQUENCE [LARGE SCALE GENOMIC DNA]</scope>
    <source>
        <strain evidence="2 3">ATCC 700028</strain>
    </source>
</reference>
<keyword evidence="1" id="KW-1133">Transmembrane helix</keyword>
<gene>
    <name evidence="2" type="ORF">SAMN02745174_00453</name>
</gene>
<evidence type="ECO:0000313" key="3">
    <source>
        <dbReference type="Proteomes" id="UP000191153"/>
    </source>
</evidence>
<proteinExistence type="predicted"/>
<evidence type="ECO:0000256" key="1">
    <source>
        <dbReference type="SAM" id="Phobius"/>
    </source>
</evidence>
<organism evidence="2 3">
    <name type="scientific">Cetobacterium ceti</name>
    <dbReference type="NCBI Taxonomy" id="180163"/>
    <lineage>
        <taxon>Bacteria</taxon>
        <taxon>Fusobacteriati</taxon>
        <taxon>Fusobacteriota</taxon>
        <taxon>Fusobacteriia</taxon>
        <taxon>Fusobacteriales</taxon>
        <taxon>Fusobacteriaceae</taxon>
        <taxon>Cetobacterium</taxon>
    </lineage>
</organism>
<dbReference type="STRING" id="180163.SAMN02745174_00453"/>